<dbReference type="AlphaFoldDB" id="A0A4Z2GV77"/>
<evidence type="ECO:0000313" key="2">
    <source>
        <dbReference type="Proteomes" id="UP000314294"/>
    </source>
</evidence>
<gene>
    <name evidence="1" type="ORF">EYF80_033240</name>
</gene>
<dbReference type="EMBL" id="SRLO01000426">
    <property type="protein sequence ID" value="TNN56514.1"/>
    <property type="molecule type" value="Genomic_DNA"/>
</dbReference>
<dbReference type="Proteomes" id="UP000314294">
    <property type="component" value="Unassembled WGS sequence"/>
</dbReference>
<accession>A0A4Z2GV77</accession>
<keyword evidence="2" id="KW-1185">Reference proteome</keyword>
<organism evidence="1 2">
    <name type="scientific">Liparis tanakae</name>
    <name type="common">Tanaka's snailfish</name>
    <dbReference type="NCBI Taxonomy" id="230148"/>
    <lineage>
        <taxon>Eukaryota</taxon>
        <taxon>Metazoa</taxon>
        <taxon>Chordata</taxon>
        <taxon>Craniata</taxon>
        <taxon>Vertebrata</taxon>
        <taxon>Euteleostomi</taxon>
        <taxon>Actinopterygii</taxon>
        <taxon>Neopterygii</taxon>
        <taxon>Teleostei</taxon>
        <taxon>Neoteleostei</taxon>
        <taxon>Acanthomorphata</taxon>
        <taxon>Eupercaria</taxon>
        <taxon>Perciformes</taxon>
        <taxon>Cottioidei</taxon>
        <taxon>Cottales</taxon>
        <taxon>Liparidae</taxon>
        <taxon>Liparis</taxon>
    </lineage>
</organism>
<comment type="caution">
    <text evidence="1">The sequence shown here is derived from an EMBL/GenBank/DDBJ whole genome shotgun (WGS) entry which is preliminary data.</text>
</comment>
<sequence>MKDVAPVQAVEQKGIRSRDAIRTAIGLLTQSINSGAAQLSAKWTSAPSASPQLAQASAIRSRGCSGRS</sequence>
<evidence type="ECO:0000313" key="1">
    <source>
        <dbReference type="EMBL" id="TNN56514.1"/>
    </source>
</evidence>
<protein>
    <submittedName>
        <fullName evidence="1">Uncharacterized protein</fullName>
    </submittedName>
</protein>
<reference evidence="1 2" key="1">
    <citation type="submission" date="2019-03" db="EMBL/GenBank/DDBJ databases">
        <title>First draft genome of Liparis tanakae, snailfish: a comprehensive survey of snailfish specific genes.</title>
        <authorList>
            <person name="Kim W."/>
            <person name="Song I."/>
            <person name="Jeong J.-H."/>
            <person name="Kim D."/>
            <person name="Kim S."/>
            <person name="Ryu S."/>
            <person name="Song J.Y."/>
            <person name="Lee S.K."/>
        </authorList>
    </citation>
    <scope>NUCLEOTIDE SEQUENCE [LARGE SCALE GENOMIC DNA]</scope>
    <source>
        <tissue evidence="1">Muscle</tissue>
    </source>
</reference>
<proteinExistence type="predicted"/>
<name>A0A4Z2GV77_9TELE</name>